<proteinExistence type="predicted"/>
<gene>
    <name evidence="2" type="ORF">CAPTEDRAFT_215568</name>
</gene>
<reference evidence="2 4" key="2">
    <citation type="journal article" date="2013" name="Nature">
        <title>Insights into bilaterian evolution from three spiralian genomes.</title>
        <authorList>
            <person name="Simakov O."/>
            <person name="Marletaz F."/>
            <person name="Cho S.J."/>
            <person name="Edsinger-Gonzales E."/>
            <person name="Havlak P."/>
            <person name="Hellsten U."/>
            <person name="Kuo D.H."/>
            <person name="Larsson T."/>
            <person name="Lv J."/>
            <person name="Arendt D."/>
            <person name="Savage R."/>
            <person name="Osoegawa K."/>
            <person name="de Jong P."/>
            <person name="Grimwood J."/>
            <person name="Chapman J.A."/>
            <person name="Shapiro H."/>
            <person name="Aerts A."/>
            <person name="Otillar R.P."/>
            <person name="Terry A.Y."/>
            <person name="Boore J.L."/>
            <person name="Grigoriev I.V."/>
            <person name="Lindberg D.R."/>
            <person name="Seaver E.C."/>
            <person name="Weisblat D.A."/>
            <person name="Putnam N.H."/>
            <person name="Rokhsar D.S."/>
        </authorList>
    </citation>
    <scope>NUCLEOTIDE SEQUENCE</scope>
    <source>
        <strain evidence="2 4">I ESC-2004</strain>
    </source>
</reference>
<sequence length="179" mass="20829">MHVIYTKRRSRNNMNVESNEVTEAIIMALLSGQRKRILRVKRVELVQSIQLHGLWPRMRAENIVTESDDANIQPCNNTSFEQVGALLDHLAKRTDGDYEKFCKCLKEDNQGHIVTEILEDPSSIRKDIGDSHNIPSVLSNAHFWDKPRLLLNSVETRHIRYTYLDTYQDQVQFTLVPKR</sequence>
<evidence type="ECO:0000313" key="4">
    <source>
        <dbReference type="Proteomes" id="UP000014760"/>
    </source>
</evidence>
<dbReference type="EMBL" id="AMQN01008704">
    <property type="status" value="NOT_ANNOTATED_CDS"/>
    <property type="molecule type" value="Genomic_DNA"/>
</dbReference>
<keyword evidence="4" id="KW-1185">Reference proteome</keyword>
<dbReference type="PROSITE" id="PS50209">
    <property type="entry name" value="CARD"/>
    <property type="match status" value="1"/>
</dbReference>
<dbReference type="EnsemblMetazoa" id="CapteT215568">
    <property type="protein sequence ID" value="CapteP215568"/>
    <property type="gene ID" value="CapteG215568"/>
</dbReference>
<reference evidence="3" key="3">
    <citation type="submission" date="2015-06" db="UniProtKB">
        <authorList>
            <consortium name="EnsemblMetazoa"/>
        </authorList>
    </citation>
    <scope>IDENTIFICATION</scope>
</reference>
<protein>
    <recommendedName>
        <fullName evidence="1">CARD domain-containing protein</fullName>
    </recommendedName>
</protein>
<dbReference type="InterPro" id="IPR001315">
    <property type="entry name" value="CARD"/>
</dbReference>
<organism evidence="2">
    <name type="scientific">Capitella teleta</name>
    <name type="common">Polychaete worm</name>
    <dbReference type="NCBI Taxonomy" id="283909"/>
    <lineage>
        <taxon>Eukaryota</taxon>
        <taxon>Metazoa</taxon>
        <taxon>Spiralia</taxon>
        <taxon>Lophotrochozoa</taxon>
        <taxon>Annelida</taxon>
        <taxon>Polychaeta</taxon>
        <taxon>Sedentaria</taxon>
        <taxon>Scolecida</taxon>
        <taxon>Capitellidae</taxon>
        <taxon>Capitella</taxon>
    </lineage>
</organism>
<evidence type="ECO:0000259" key="1">
    <source>
        <dbReference type="PROSITE" id="PS50209"/>
    </source>
</evidence>
<dbReference type="Pfam" id="PF00619">
    <property type="entry name" value="CARD"/>
    <property type="match status" value="1"/>
</dbReference>
<dbReference type="GO" id="GO:0042981">
    <property type="term" value="P:regulation of apoptotic process"/>
    <property type="evidence" value="ECO:0007669"/>
    <property type="project" value="InterPro"/>
</dbReference>
<dbReference type="EMBL" id="KB303777">
    <property type="protein sequence ID" value="ELU02785.1"/>
    <property type="molecule type" value="Genomic_DNA"/>
</dbReference>
<feature type="domain" description="CARD" evidence="1">
    <location>
        <begin position="30"/>
        <end position="120"/>
    </location>
</feature>
<dbReference type="CDD" id="cd01671">
    <property type="entry name" value="CARD"/>
    <property type="match status" value="1"/>
</dbReference>
<evidence type="ECO:0000313" key="3">
    <source>
        <dbReference type="EnsemblMetazoa" id="CapteP215568"/>
    </source>
</evidence>
<dbReference type="SUPFAM" id="SSF47986">
    <property type="entry name" value="DEATH domain"/>
    <property type="match status" value="1"/>
</dbReference>
<evidence type="ECO:0000313" key="2">
    <source>
        <dbReference type="EMBL" id="ELU02785.1"/>
    </source>
</evidence>
<dbReference type="AlphaFoldDB" id="R7U8U7"/>
<dbReference type="InterPro" id="IPR011029">
    <property type="entry name" value="DEATH-like_dom_sf"/>
</dbReference>
<dbReference type="HOGENOM" id="CLU_1504856_0_0_1"/>
<reference evidence="4" key="1">
    <citation type="submission" date="2012-12" db="EMBL/GenBank/DDBJ databases">
        <authorList>
            <person name="Hellsten U."/>
            <person name="Grimwood J."/>
            <person name="Chapman J.A."/>
            <person name="Shapiro H."/>
            <person name="Aerts A."/>
            <person name="Otillar R.P."/>
            <person name="Terry A.Y."/>
            <person name="Boore J.L."/>
            <person name="Simakov O."/>
            <person name="Marletaz F."/>
            <person name="Cho S.-J."/>
            <person name="Edsinger-Gonzales E."/>
            <person name="Havlak P."/>
            <person name="Kuo D.-H."/>
            <person name="Larsson T."/>
            <person name="Lv J."/>
            <person name="Arendt D."/>
            <person name="Savage R."/>
            <person name="Osoegawa K."/>
            <person name="de Jong P."/>
            <person name="Lindberg D.R."/>
            <person name="Seaver E.C."/>
            <person name="Weisblat D.A."/>
            <person name="Putnam N.H."/>
            <person name="Grigoriev I.V."/>
            <person name="Rokhsar D.S."/>
        </authorList>
    </citation>
    <scope>NUCLEOTIDE SEQUENCE</scope>
    <source>
        <strain evidence="4">I ESC-2004</strain>
    </source>
</reference>
<name>R7U8U7_CAPTE</name>
<dbReference type="Gene3D" id="1.10.533.10">
    <property type="entry name" value="Death Domain, Fas"/>
    <property type="match status" value="1"/>
</dbReference>
<dbReference type="Proteomes" id="UP000014760">
    <property type="component" value="Unassembled WGS sequence"/>
</dbReference>
<accession>R7U8U7</accession>
<dbReference type="OrthoDB" id="10004338at2759"/>